<evidence type="ECO:0000259" key="9">
    <source>
        <dbReference type="PROSITE" id="PS50030"/>
    </source>
</evidence>
<comment type="similarity">
    <text evidence="2">Belongs to the TM2 family.</text>
</comment>
<dbReference type="AlphaFoldDB" id="A0A7R9FPP3"/>
<reference evidence="10" key="1">
    <citation type="submission" date="2020-11" db="EMBL/GenBank/DDBJ databases">
        <authorList>
            <person name="Tran Van P."/>
        </authorList>
    </citation>
    <scope>NUCLEOTIDE SEQUENCE</scope>
</reference>
<feature type="region of interest" description="Disordered" evidence="8">
    <location>
        <begin position="770"/>
        <end position="793"/>
    </location>
</feature>
<dbReference type="EMBL" id="CAJPEV010002849">
    <property type="protein sequence ID" value="CAG0898218.1"/>
    <property type="molecule type" value="Genomic_DNA"/>
</dbReference>
<protein>
    <recommendedName>
        <fullName evidence="9">UBA domain-containing protein</fullName>
    </recommendedName>
</protein>
<keyword evidence="7" id="KW-0325">Glycoprotein</keyword>
<sequence length="871" mass="96785">MPGISRKTTGAFEEEIRRASKPNKIPPPRSSGNRLSYPQVNLDCPEGMPCSELMADCFECQFNTSCVYGAMVSVICTPKPAVSCTGNQTLEREFVCQYCYQTPGYLHDCSGMVSCNAATSPRQMYRANCTVKRDVLCLGRRTFPKNVPCNWTSGYRWPVALALSVTLGGFGADRFYLGHWQEGIGKLFSFGGLGIWTIVDVILIGIRYLGPADGSLHFGLHHTFPSKLQKSNLLIFILSFILEFVVIQLNDLDLKVAQSQETNAYVGLNLTSVIHADFVLSTTFYSEMTLNITLGYRLELGGNLERKRLEGISSNETIEKLRKHACAELNIQDSDSVDFIYCGRVMKNEDILSHYGVINVIGDEWVMFIDEGSMIHVLPRRHRDTEQEEKVETRPFDDAEVQRIIFALRTATLKQGFMKTLQKLTQPDSLVSILAATPGLAHDPIAKAALRDPDLLIHLADPKCKLTQPDSLVSILAATPGLAHDPIAKAALRDPDLLIHLADPKCVQNLRYISLKCILSNEMHHSGDYSAMEHWSMKERVKAVEIFIQTKLIVTTQQAFKRELNLHDAPSHKTITAWVSKWRETGSVRDVPPPGHPRSVRTTVAAVKVLVTVQRSPQRSTHWLAQAVGVERTSVIRILHEQLHLHPYELQVVQALWNDDKHTRFYFEKGKKTLIVLVWEKHPSLLEAANIIAASMHEDSSVPFHPAFMQEYLEDDPDPDTSQSESPSRDRGFQPITASQLASALEAVGNFLPSPKGMDDGMDAWFMFSTRRSTGSSPSPRGGPSTSSSSSNLFTPEMLNQAMQEALSASASSQGGSGVGSSEMETGQSERVAQMRELGIHDEELCLRALQATDGDVQAAVELIFNQWAEN</sequence>
<dbReference type="InterPro" id="IPR047878">
    <property type="entry name" value="UBL7_UBA"/>
</dbReference>
<keyword evidence="3" id="KW-0812">Transmembrane</keyword>
<feature type="compositionally biased region" description="Low complexity" evidence="8">
    <location>
        <begin position="805"/>
        <end position="825"/>
    </location>
</feature>
<accession>A0A7R9FPP3</accession>
<organism evidence="10">
    <name type="scientific">Darwinula stevensoni</name>
    <dbReference type="NCBI Taxonomy" id="69355"/>
    <lineage>
        <taxon>Eukaryota</taxon>
        <taxon>Metazoa</taxon>
        <taxon>Ecdysozoa</taxon>
        <taxon>Arthropoda</taxon>
        <taxon>Crustacea</taxon>
        <taxon>Oligostraca</taxon>
        <taxon>Ostracoda</taxon>
        <taxon>Podocopa</taxon>
        <taxon>Podocopida</taxon>
        <taxon>Darwinulocopina</taxon>
        <taxon>Darwinuloidea</taxon>
        <taxon>Darwinulidae</taxon>
        <taxon>Darwinula</taxon>
    </lineage>
</organism>
<gene>
    <name evidence="10" type="ORF">DSTB1V02_LOCUS10197</name>
</gene>
<keyword evidence="5" id="KW-1133">Transmembrane helix</keyword>
<dbReference type="EMBL" id="LR902366">
    <property type="protein sequence ID" value="CAD7250421.1"/>
    <property type="molecule type" value="Genomic_DNA"/>
</dbReference>
<dbReference type="SUPFAM" id="SSF46934">
    <property type="entry name" value="UBA-like"/>
    <property type="match status" value="1"/>
</dbReference>
<comment type="subcellular location">
    <subcellularLocation>
        <location evidence="1">Membrane</location>
        <topology evidence="1">Multi-pass membrane protein</topology>
    </subcellularLocation>
</comment>
<evidence type="ECO:0000313" key="10">
    <source>
        <dbReference type="EMBL" id="CAD7250421.1"/>
    </source>
</evidence>
<dbReference type="PANTHER" id="PTHR21016:SF7">
    <property type="entry name" value="TM2 DOMAIN-CONTAINING PROTEIN 3"/>
    <property type="match status" value="1"/>
</dbReference>
<feature type="domain" description="UBA" evidence="9">
    <location>
        <begin position="825"/>
        <end position="867"/>
    </location>
</feature>
<evidence type="ECO:0000256" key="5">
    <source>
        <dbReference type="ARBA" id="ARBA00022989"/>
    </source>
</evidence>
<evidence type="ECO:0000256" key="8">
    <source>
        <dbReference type="SAM" id="MobiDB-lite"/>
    </source>
</evidence>
<dbReference type="SMART" id="SM00165">
    <property type="entry name" value="UBA"/>
    <property type="match status" value="1"/>
</dbReference>
<feature type="region of interest" description="Disordered" evidence="8">
    <location>
        <begin position="712"/>
        <end position="733"/>
    </location>
</feature>
<feature type="region of interest" description="Disordered" evidence="8">
    <location>
        <begin position="1"/>
        <end position="34"/>
    </location>
</feature>
<dbReference type="InterPro" id="IPR029071">
    <property type="entry name" value="Ubiquitin-like_domsf"/>
</dbReference>
<dbReference type="InterPro" id="IPR032135">
    <property type="entry name" value="DUF4817"/>
</dbReference>
<feature type="region of interest" description="Disordered" evidence="8">
    <location>
        <begin position="805"/>
        <end position="829"/>
    </location>
</feature>
<feature type="compositionally biased region" description="Low complexity" evidence="8">
    <location>
        <begin position="770"/>
        <end position="791"/>
    </location>
</feature>
<dbReference type="Proteomes" id="UP000677054">
    <property type="component" value="Unassembled WGS sequence"/>
</dbReference>
<dbReference type="SUPFAM" id="SSF54236">
    <property type="entry name" value="Ubiquitin-like"/>
    <property type="match status" value="1"/>
</dbReference>
<dbReference type="InterPro" id="IPR015940">
    <property type="entry name" value="UBA"/>
</dbReference>
<dbReference type="Gene3D" id="1.10.8.10">
    <property type="entry name" value="DNA helicase RuvA subunit, C-terminal domain"/>
    <property type="match status" value="1"/>
</dbReference>
<dbReference type="PANTHER" id="PTHR21016">
    <property type="entry name" value="BETA-AMYLOID BINDING PROTEIN-RELATED"/>
    <property type="match status" value="1"/>
</dbReference>
<dbReference type="Pfam" id="PF05154">
    <property type="entry name" value="TM2"/>
    <property type="match status" value="1"/>
</dbReference>
<dbReference type="GO" id="GO:0016020">
    <property type="term" value="C:membrane"/>
    <property type="evidence" value="ECO:0007669"/>
    <property type="project" value="UniProtKB-SubCell"/>
</dbReference>
<dbReference type="CDD" id="cd14326">
    <property type="entry name" value="UBA_UBL7"/>
    <property type="match status" value="1"/>
</dbReference>
<dbReference type="InterPro" id="IPR050932">
    <property type="entry name" value="TM2D1-3-like"/>
</dbReference>
<dbReference type="Pfam" id="PF00627">
    <property type="entry name" value="UBA"/>
    <property type="match status" value="1"/>
</dbReference>
<name>A0A7R9FPP3_9CRUS</name>
<keyword evidence="11" id="KW-1185">Reference proteome</keyword>
<evidence type="ECO:0000256" key="4">
    <source>
        <dbReference type="ARBA" id="ARBA00022729"/>
    </source>
</evidence>
<evidence type="ECO:0000313" key="11">
    <source>
        <dbReference type="Proteomes" id="UP000677054"/>
    </source>
</evidence>
<evidence type="ECO:0000256" key="3">
    <source>
        <dbReference type="ARBA" id="ARBA00022692"/>
    </source>
</evidence>
<evidence type="ECO:0000256" key="7">
    <source>
        <dbReference type="ARBA" id="ARBA00023180"/>
    </source>
</evidence>
<evidence type="ECO:0000256" key="1">
    <source>
        <dbReference type="ARBA" id="ARBA00004141"/>
    </source>
</evidence>
<dbReference type="Pfam" id="PF16087">
    <property type="entry name" value="DUF4817"/>
    <property type="match status" value="1"/>
</dbReference>
<dbReference type="InterPro" id="IPR007829">
    <property type="entry name" value="TM2"/>
</dbReference>
<dbReference type="InterPro" id="IPR009060">
    <property type="entry name" value="UBA-like_sf"/>
</dbReference>
<keyword evidence="4" id="KW-0732">Signal</keyword>
<evidence type="ECO:0000256" key="6">
    <source>
        <dbReference type="ARBA" id="ARBA00023136"/>
    </source>
</evidence>
<dbReference type="OrthoDB" id="10257855at2759"/>
<dbReference type="Gene3D" id="3.10.20.90">
    <property type="entry name" value="Phosphatidylinositol 3-kinase Catalytic Subunit, Chain A, domain 1"/>
    <property type="match status" value="1"/>
</dbReference>
<dbReference type="PROSITE" id="PS50030">
    <property type="entry name" value="UBA"/>
    <property type="match status" value="1"/>
</dbReference>
<keyword evidence="6" id="KW-0472">Membrane</keyword>
<proteinExistence type="inferred from homology"/>
<evidence type="ECO:0000256" key="2">
    <source>
        <dbReference type="ARBA" id="ARBA00008284"/>
    </source>
</evidence>